<reference evidence="1" key="1">
    <citation type="submission" date="2022-01" db="EMBL/GenBank/DDBJ databases">
        <authorList>
            <person name="King R."/>
        </authorList>
    </citation>
    <scope>NUCLEOTIDE SEQUENCE</scope>
</reference>
<evidence type="ECO:0000313" key="1">
    <source>
        <dbReference type="EMBL" id="CAG9802590.1"/>
    </source>
</evidence>
<organism evidence="1 2">
    <name type="scientific">Chironomus riparius</name>
    <dbReference type="NCBI Taxonomy" id="315576"/>
    <lineage>
        <taxon>Eukaryota</taxon>
        <taxon>Metazoa</taxon>
        <taxon>Ecdysozoa</taxon>
        <taxon>Arthropoda</taxon>
        <taxon>Hexapoda</taxon>
        <taxon>Insecta</taxon>
        <taxon>Pterygota</taxon>
        <taxon>Neoptera</taxon>
        <taxon>Endopterygota</taxon>
        <taxon>Diptera</taxon>
        <taxon>Nematocera</taxon>
        <taxon>Chironomoidea</taxon>
        <taxon>Chironomidae</taxon>
        <taxon>Chironominae</taxon>
        <taxon>Chironomus</taxon>
    </lineage>
</organism>
<keyword evidence="2" id="KW-1185">Reference proteome</keyword>
<evidence type="ECO:0000313" key="2">
    <source>
        <dbReference type="Proteomes" id="UP001153620"/>
    </source>
</evidence>
<dbReference type="Proteomes" id="UP001153620">
    <property type="component" value="Chromosome 2"/>
</dbReference>
<gene>
    <name evidence="1" type="ORF">CHIRRI_LOCUS5496</name>
</gene>
<reference evidence="1" key="2">
    <citation type="submission" date="2022-10" db="EMBL/GenBank/DDBJ databases">
        <authorList>
            <consortium name="ENA_rothamsted_submissions"/>
            <consortium name="culmorum"/>
            <person name="King R."/>
        </authorList>
    </citation>
    <scope>NUCLEOTIDE SEQUENCE</scope>
</reference>
<dbReference type="AlphaFoldDB" id="A0A9N9RU78"/>
<accession>A0A9N9RU78</accession>
<name>A0A9N9RU78_9DIPT</name>
<protein>
    <submittedName>
        <fullName evidence="1">Uncharacterized protein</fullName>
    </submittedName>
</protein>
<sequence>MLASEYFFTDSEPRKKNIRLSYILNDNHTYIVNDLKSC</sequence>
<dbReference type="EMBL" id="OU895878">
    <property type="protein sequence ID" value="CAG9802590.1"/>
    <property type="molecule type" value="Genomic_DNA"/>
</dbReference>
<proteinExistence type="predicted"/>